<sequence length="89" mass="9448">MAAVVAMPDPVVGERVCAYVVTDDGANLSVEELASFLSAKGVSKTMWPERVVVIAELPRAAGAKVAKAELRADIERRMRETDSQSSADG</sequence>
<dbReference type="Pfam" id="PF13193">
    <property type="entry name" value="AMP-binding_C"/>
    <property type="match status" value="1"/>
</dbReference>
<accession>A0A6J7AV72</accession>
<dbReference type="EMBL" id="CAFBMH010000173">
    <property type="protein sequence ID" value="CAB4935309.1"/>
    <property type="molecule type" value="Genomic_DNA"/>
</dbReference>
<gene>
    <name evidence="2" type="ORF">UFOPK3139_03149</name>
    <name evidence="3" type="ORF">UFOPK3543_02914</name>
    <name evidence="4" type="ORF">UFOPK3967_01631</name>
</gene>
<evidence type="ECO:0000313" key="3">
    <source>
        <dbReference type="EMBL" id="CAB4935309.1"/>
    </source>
</evidence>
<protein>
    <submittedName>
        <fullName evidence="2">Unannotated protein</fullName>
    </submittedName>
</protein>
<dbReference type="InterPro" id="IPR045851">
    <property type="entry name" value="AMP-bd_C_sf"/>
</dbReference>
<reference evidence="2" key="1">
    <citation type="submission" date="2020-05" db="EMBL/GenBank/DDBJ databases">
        <authorList>
            <person name="Chiriac C."/>
            <person name="Salcher M."/>
            <person name="Ghai R."/>
            <person name="Kavagutti S V."/>
        </authorList>
    </citation>
    <scope>NUCLEOTIDE SEQUENCE</scope>
</reference>
<proteinExistence type="predicted"/>
<dbReference type="EMBL" id="CAFBOS010000098">
    <property type="protein sequence ID" value="CAB5001087.1"/>
    <property type="molecule type" value="Genomic_DNA"/>
</dbReference>
<organism evidence="2">
    <name type="scientific">freshwater metagenome</name>
    <dbReference type="NCBI Taxonomy" id="449393"/>
    <lineage>
        <taxon>unclassified sequences</taxon>
        <taxon>metagenomes</taxon>
        <taxon>ecological metagenomes</taxon>
    </lineage>
</organism>
<evidence type="ECO:0000313" key="4">
    <source>
        <dbReference type="EMBL" id="CAB5001087.1"/>
    </source>
</evidence>
<dbReference type="EMBL" id="CAFABA010000220">
    <property type="protein sequence ID" value="CAB4836705.1"/>
    <property type="molecule type" value="Genomic_DNA"/>
</dbReference>
<dbReference type="InterPro" id="IPR025110">
    <property type="entry name" value="AMP-bd_C"/>
</dbReference>
<dbReference type="AlphaFoldDB" id="A0A6J7AV72"/>
<dbReference type="SUPFAM" id="SSF56801">
    <property type="entry name" value="Acetyl-CoA synthetase-like"/>
    <property type="match status" value="1"/>
</dbReference>
<evidence type="ECO:0000313" key="2">
    <source>
        <dbReference type="EMBL" id="CAB4836705.1"/>
    </source>
</evidence>
<name>A0A6J7AV72_9ZZZZ</name>
<evidence type="ECO:0000259" key="1">
    <source>
        <dbReference type="Pfam" id="PF13193"/>
    </source>
</evidence>
<dbReference type="Gene3D" id="3.30.300.30">
    <property type="match status" value="1"/>
</dbReference>
<feature type="domain" description="AMP-binding enzyme C-terminal" evidence="1">
    <location>
        <begin position="2"/>
        <end position="62"/>
    </location>
</feature>